<keyword evidence="2" id="KW-1185">Reference proteome</keyword>
<proteinExistence type="predicted"/>
<evidence type="ECO:0000313" key="1">
    <source>
        <dbReference type="EMBL" id="CAF9930591.1"/>
    </source>
</evidence>
<reference evidence="1" key="1">
    <citation type="submission" date="2021-03" db="EMBL/GenBank/DDBJ databases">
        <authorList>
            <person name="Tagirdzhanova G."/>
        </authorList>
    </citation>
    <scope>NUCLEOTIDE SEQUENCE</scope>
</reference>
<evidence type="ECO:0000313" key="2">
    <source>
        <dbReference type="Proteomes" id="UP000664203"/>
    </source>
</evidence>
<gene>
    <name evidence="1" type="ORF">ALECFALPRED_004645</name>
</gene>
<organism evidence="1 2">
    <name type="scientific">Alectoria fallacina</name>
    <dbReference type="NCBI Taxonomy" id="1903189"/>
    <lineage>
        <taxon>Eukaryota</taxon>
        <taxon>Fungi</taxon>
        <taxon>Dikarya</taxon>
        <taxon>Ascomycota</taxon>
        <taxon>Pezizomycotina</taxon>
        <taxon>Lecanoromycetes</taxon>
        <taxon>OSLEUM clade</taxon>
        <taxon>Lecanoromycetidae</taxon>
        <taxon>Lecanorales</taxon>
        <taxon>Lecanorineae</taxon>
        <taxon>Parmeliaceae</taxon>
        <taxon>Alectoria</taxon>
    </lineage>
</organism>
<dbReference type="AlphaFoldDB" id="A0A8H3FZY5"/>
<name>A0A8H3FZY5_9LECA</name>
<comment type="caution">
    <text evidence="1">The sequence shown here is derived from an EMBL/GenBank/DDBJ whole genome shotgun (WGS) entry which is preliminary data.</text>
</comment>
<protein>
    <submittedName>
        <fullName evidence="1">Uncharacterized protein</fullName>
    </submittedName>
</protein>
<accession>A0A8H3FZY5</accession>
<sequence length="222" mass="25429">MYSRAFHAVITARGITLKYRFTSLEWQYKWGEIPQGPGELRCFPFHMAKQIQIEFWATQFENQDDILSGSARLSFGPMQQAPPPGTFVWTYRMADSNGPHAPKDVYRGEIRNEPFQRTEEEVGFWGGLKSDYHDLSAGPWERAAGRQLRFWQAQAREEKGLRRLAGLEEALEPLKLLANDGRAKTNLTPGAENHPEMMADARKLEGSMMHKGPRHEVNLILE</sequence>
<dbReference type="EMBL" id="CAJPDR010000289">
    <property type="protein sequence ID" value="CAF9930591.1"/>
    <property type="molecule type" value="Genomic_DNA"/>
</dbReference>
<dbReference type="Proteomes" id="UP000664203">
    <property type="component" value="Unassembled WGS sequence"/>
</dbReference>
<dbReference type="OrthoDB" id="3907744at2759"/>